<dbReference type="InterPro" id="IPR009003">
    <property type="entry name" value="Peptidase_S1_PA"/>
</dbReference>
<evidence type="ECO:0000256" key="3">
    <source>
        <dbReference type="ARBA" id="ARBA00022670"/>
    </source>
</evidence>
<dbReference type="AlphaFoldDB" id="A0AA39KRB8"/>
<dbReference type="InterPro" id="IPR001314">
    <property type="entry name" value="Peptidase_S1A"/>
</dbReference>
<dbReference type="PROSITE" id="PS00134">
    <property type="entry name" value="TRYPSIN_HIS"/>
    <property type="match status" value="1"/>
</dbReference>
<evidence type="ECO:0000256" key="4">
    <source>
        <dbReference type="ARBA" id="ARBA00022801"/>
    </source>
</evidence>
<dbReference type="InterPro" id="IPR043504">
    <property type="entry name" value="Peptidase_S1_PA_chymotrypsin"/>
</dbReference>
<dbReference type="SMART" id="SM00020">
    <property type="entry name" value="Tryp_SPc"/>
    <property type="match status" value="1"/>
</dbReference>
<proteinExistence type="inferred from homology"/>
<dbReference type="SUPFAM" id="SSF50494">
    <property type="entry name" value="Trypsin-like serine proteases"/>
    <property type="match status" value="1"/>
</dbReference>
<dbReference type="Gene3D" id="2.40.10.10">
    <property type="entry name" value="Trypsin-like serine proteases"/>
    <property type="match status" value="1"/>
</dbReference>
<feature type="domain" description="CUB" evidence="10">
    <location>
        <begin position="26"/>
        <end position="135"/>
    </location>
</feature>
<comment type="subcellular location">
    <subcellularLocation>
        <location evidence="1">Secreted</location>
    </subcellularLocation>
</comment>
<evidence type="ECO:0000313" key="13">
    <source>
        <dbReference type="Proteomes" id="UP001168990"/>
    </source>
</evidence>
<keyword evidence="3" id="KW-0645">Protease</keyword>
<dbReference type="PANTHER" id="PTHR24256">
    <property type="entry name" value="TRYPTASE-RELATED"/>
    <property type="match status" value="1"/>
</dbReference>
<dbReference type="InterPro" id="IPR051487">
    <property type="entry name" value="Ser/Thr_Proteases_Immune/Dev"/>
</dbReference>
<dbReference type="InterPro" id="IPR035914">
    <property type="entry name" value="Sperma_CUB_dom_sf"/>
</dbReference>
<organism evidence="12 13">
    <name type="scientific">Microctonus aethiopoides</name>
    <dbReference type="NCBI Taxonomy" id="144406"/>
    <lineage>
        <taxon>Eukaryota</taxon>
        <taxon>Metazoa</taxon>
        <taxon>Ecdysozoa</taxon>
        <taxon>Arthropoda</taxon>
        <taxon>Hexapoda</taxon>
        <taxon>Insecta</taxon>
        <taxon>Pterygota</taxon>
        <taxon>Neoptera</taxon>
        <taxon>Endopterygota</taxon>
        <taxon>Hymenoptera</taxon>
        <taxon>Apocrita</taxon>
        <taxon>Ichneumonoidea</taxon>
        <taxon>Braconidae</taxon>
        <taxon>Euphorinae</taxon>
        <taxon>Microctonus</taxon>
    </lineage>
</organism>
<comment type="similarity">
    <text evidence="7">Belongs to the peptidase S1 family. CLIP subfamily.</text>
</comment>
<dbReference type="PROSITE" id="PS50240">
    <property type="entry name" value="TRYPSIN_DOM"/>
    <property type="match status" value="1"/>
</dbReference>
<dbReference type="InterPro" id="IPR000859">
    <property type="entry name" value="CUB_dom"/>
</dbReference>
<dbReference type="InterPro" id="IPR001254">
    <property type="entry name" value="Trypsin_dom"/>
</dbReference>
<evidence type="ECO:0000259" key="10">
    <source>
        <dbReference type="PROSITE" id="PS01180"/>
    </source>
</evidence>
<keyword evidence="9" id="KW-0732">Signal</keyword>
<dbReference type="GO" id="GO:0004252">
    <property type="term" value="F:serine-type endopeptidase activity"/>
    <property type="evidence" value="ECO:0007669"/>
    <property type="project" value="InterPro"/>
</dbReference>
<name>A0AA39KRB8_9HYME</name>
<evidence type="ECO:0000256" key="1">
    <source>
        <dbReference type="ARBA" id="ARBA00004613"/>
    </source>
</evidence>
<dbReference type="CDD" id="cd00190">
    <property type="entry name" value="Tryp_SPc"/>
    <property type="match status" value="1"/>
</dbReference>
<evidence type="ECO:0008006" key="14">
    <source>
        <dbReference type="Google" id="ProtNLM"/>
    </source>
</evidence>
<sequence length="393" mass="44082">MLLRFFSPLLMLLSMASMNNAQFGTCDYEQVIEVGKTEYIFNPNYLYDNYRPGTTCRWIAKSDRPINMTCSVFYVPESLQCRVDYVSIQTSTAPAHRYCGNITFSVISEGHQIITELHSSLRSRGGQFLCTLRTVVTEEHCRCGWKNPTRIVGGENTGVNEYPMMAGLVDAIKRNIFCGGTIINNQQILTAAHCIKNMRTQSVGVVVGEHDTNTGDETNATKVFRVSKFIIHSKYSEENQDYDIAIVVIDGTIEFNQLVGLACLPFQHSPDTFAGNYVDILGWGSLGISERTSNILQKVQVHIVTNRECSYYYQNITTRQMCTVEQDKDACQFDSGGPVLWVNPSTKRVILVSIVSYGSICADGTPAVNSRVGPYIEWILKHTPPGFRYCELE</sequence>
<dbReference type="GO" id="GO:0006508">
    <property type="term" value="P:proteolysis"/>
    <property type="evidence" value="ECO:0007669"/>
    <property type="project" value="UniProtKB-KW"/>
</dbReference>
<dbReference type="Pfam" id="PF00089">
    <property type="entry name" value="Trypsin"/>
    <property type="match status" value="1"/>
</dbReference>
<dbReference type="Proteomes" id="UP001168990">
    <property type="component" value="Unassembled WGS sequence"/>
</dbReference>
<dbReference type="SUPFAM" id="SSF49854">
    <property type="entry name" value="Spermadhesin, CUB domain"/>
    <property type="match status" value="1"/>
</dbReference>
<dbReference type="PROSITE" id="PS01180">
    <property type="entry name" value="CUB"/>
    <property type="match status" value="1"/>
</dbReference>
<feature type="chain" id="PRO_5041352731" description="Venom serine protease 34" evidence="9">
    <location>
        <begin position="22"/>
        <end position="393"/>
    </location>
</feature>
<accession>A0AA39KRB8</accession>
<reference evidence="12" key="2">
    <citation type="submission" date="2023-03" db="EMBL/GenBank/DDBJ databases">
        <authorList>
            <person name="Inwood S.N."/>
            <person name="Skelly J.G."/>
            <person name="Guhlin J."/>
            <person name="Harrop T.W.R."/>
            <person name="Goldson S.G."/>
            <person name="Dearden P.K."/>
        </authorList>
    </citation>
    <scope>NUCLEOTIDE SEQUENCE</scope>
    <source>
        <strain evidence="12">Irish</strain>
        <tissue evidence="12">Whole body</tissue>
    </source>
</reference>
<keyword evidence="2" id="KW-0964">Secreted</keyword>
<dbReference type="CDD" id="cd00041">
    <property type="entry name" value="CUB"/>
    <property type="match status" value="1"/>
</dbReference>
<keyword evidence="5" id="KW-0720">Serine protease</keyword>
<gene>
    <name evidence="12" type="ORF">PV328_008657</name>
</gene>
<dbReference type="GO" id="GO:0005576">
    <property type="term" value="C:extracellular region"/>
    <property type="evidence" value="ECO:0007669"/>
    <property type="project" value="UniProtKB-SubCell"/>
</dbReference>
<evidence type="ECO:0000256" key="8">
    <source>
        <dbReference type="PROSITE-ProRule" id="PRU00059"/>
    </source>
</evidence>
<dbReference type="EMBL" id="JAQQBS010000003">
    <property type="protein sequence ID" value="KAK0170862.1"/>
    <property type="molecule type" value="Genomic_DNA"/>
</dbReference>
<keyword evidence="6" id="KW-1015">Disulfide bond</keyword>
<evidence type="ECO:0000313" key="12">
    <source>
        <dbReference type="EMBL" id="KAK0170862.1"/>
    </source>
</evidence>
<keyword evidence="13" id="KW-1185">Reference proteome</keyword>
<dbReference type="Gene3D" id="2.60.120.290">
    <property type="entry name" value="Spermadhesin, CUB domain"/>
    <property type="match status" value="1"/>
</dbReference>
<dbReference type="Pfam" id="PF00431">
    <property type="entry name" value="CUB"/>
    <property type="match status" value="1"/>
</dbReference>
<evidence type="ECO:0000259" key="11">
    <source>
        <dbReference type="PROSITE" id="PS50240"/>
    </source>
</evidence>
<comment type="caution">
    <text evidence="12">The sequence shown here is derived from an EMBL/GenBank/DDBJ whole genome shotgun (WGS) entry which is preliminary data.</text>
</comment>
<evidence type="ECO:0000256" key="6">
    <source>
        <dbReference type="ARBA" id="ARBA00023157"/>
    </source>
</evidence>
<protein>
    <recommendedName>
        <fullName evidence="14">Venom serine protease 34</fullName>
    </recommendedName>
</protein>
<comment type="caution">
    <text evidence="8">Lacks conserved residue(s) required for the propagation of feature annotation.</text>
</comment>
<reference evidence="12" key="1">
    <citation type="journal article" date="2023" name="bioRxiv">
        <title>Scaffold-level genome assemblies of two parasitoid biocontrol wasps reveal the parthenogenesis mechanism and an associated novel virus.</title>
        <authorList>
            <person name="Inwood S."/>
            <person name="Skelly J."/>
            <person name="Guhlin J."/>
            <person name="Harrop T."/>
            <person name="Goldson S."/>
            <person name="Dearden P."/>
        </authorList>
    </citation>
    <scope>NUCLEOTIDE SEQUENCE</scope>
    <source>
        <strain evidence="12">Irish</strain>
        <tissue evidence="12">Whole body</tissue>
    </source>
</reference>
<keyword evidence="4" id="KW-0378">Hydrolase</keyword>
<evidence type="ECO:0000256" key="9">
    <source>
        <dbReference type="SAM" id="SignalP"/>
    </source>
</evidence>
<evidence type="ECO:0000256" key="2">
    <source>
        <dbReference type="ARBA" id="ARBA00022525"/>
    </source>
</evidence>
<feature type="domain" description="Peptidase S1" evidence="11">
    <location>
        <begin position="151"/>
        <end position="384"/>
    </location>
</feature>
<evidence type="ECO:0000256" key="7">
    <source>
        <dbReference type="ARBA" id="ARBA00024195"/>
    </source>
</evidence>
<feature type="signal peptide" evidence="9">
    <location>
        <begin position="1"/>
        <end position="21"/>
    </location>
</feature>
<dbReference type="InterPro" id="IPR018114">
    <property type="entry name" value="TRYPSIN_HIS"/>
</dbReference>
<dbReference type="FunFam" id="2.40.10.10:FF:000015">
    <property type="entry name" value="Atrial natriuretic peptide-converting enzyme"/>
    <property type="match status" value="1"/>
</dbReference>
<evidence type="ECO:0000256" key="5">
    <source>
        <dbReference type="ARBA" id="ARBA00022825"/>
    </source>
</evidence>
<dbReference type="PRINTS" id="PR00722">
    <property type="entry name" value="CHYMOTRYPSIN"/>
</dbReference>